<keyword evidence="2 3" id="KW-0040">ANK repeat</keyword>
<dbReference type="SMART" id="SM00256">
    <property type="entry name" value="FBOX"/>
    <property type="match status" value="1"/>
</dbReference>
<dbReference type="SMART" id="SM00248">
    <property type="entry name" value="ANK"/>
    <property type="match status" value="7"/>
</dbReference>
<dbReference type="Gene3D" id="1.20.1280.50">
    <property type="match status" value="1"/>
</dbReference>
<keyword evidence="1" id="KW-0677">Repeat</keyword>
<dbReference type="PROSITE" id="PS50181">
    <property type="entry name" value="FBOX"/>
    <property type="match status" value="1"/>
</dbReference>
<evidence type="ECO:0000256" key="3">
    <source>
        <dbReference type="PROSITE-ProRule" id="PRU00023"/>
    </source>
</evidence>
<dbReference type="InterPro" id="IPR036770">
    <property type="entry name" value="Ankyrin_rpt-contain_sf"/>
</dbReference>
<comment type="caution">
    <text evidence="5">The sequence shown here is derived from an EMBL/GenBank/DDBJ whole genome shotgun (WGS) entry which is preliminary data.</text>
</comment>
<feature type="repeat" description="ANK" evidence="3">
    <location>
        <begin position="239"/>
        <end position="271"/>
    </location>
</feature>
<dbReference type="SUPFAM" id="SSF48403">
    <property type="entry name" value="Ankyrin repeat"/>
    <property type="match status" value="1"/>
</dbReference>
<accession>A0A9W9L9P6</accession>
<dbReference type="PANTHER" id="PTHR24198">
    <property type="entry name" value="ANKYRIN REPEAT AND PROTEIN KINASE DOMAIN-CONTAINING PROTEIN"/>
    <property type="match status" value="1"/>
</dbReference>
<dbReference type="PROSITE" id="PS50297">
    <property type="entry name" value="ANK_REP_REGION"/>
    <property type="match status" value="2"/>
</dbReference>
<feature type="domain" description="F-box" evidence="4">
    <location>
        <begin position="1"/>
        <end position="46"/>
    </location>
</feature>
<evidence type="ECO:0000313" key="6">
    <source>
        <dbReference type="Proteomes" id="UP001149079"/>
    </source>
</evidence>
<dbReference type="AlphaFoldDB" id="A0A9W9L9P6"/>
<dbReference type="OrthoDB" id="366390at2759"/>
<organism evidence="5 6">
    <name type="scientific">Penicillium bovifimosum</name>
    <dbReference type="NCBI Taxonomy" id="126998"/>
    <lineage>
        <taxon>Eukaryota</taxon>
        <taxon>Fungi</taxon>
        <taxon>Dikarya</taxon>
        <taxon>Ascomycota</taxon>
        <taxon>Pezizomycotina</taxon>
        <taxon>Eurotiomycetes</taxon>
        <taxon>Eurotiomycetidae</taxon>
        <taxon>Eurotiales</taxon>
        <taxon>Aspergillaceae</taxon>
        <taxon>Penicillium</taxon>
    </lineage>
</organism>
<reference evidence="5" key="2">
    <citation type="journal article" date="2023" name="IMA Fungus">
        <title>Comparative genomic study of the Penicillium genus elucidates a diverse pangenome and 15 lateral gene transfer events.</title>
        <authorList>
            <person name="Petersen C."/>
            <person name="Sorensen T."/>
            <person name="Nielsen M.R."/>
            <person name="Sondergaard T.E."/>
            <person name="Sorensen J.L."/>
            <person name="Fitzpatrick D.A."/>
            <person name="Frisvad J.C."/>
            <person name="Nielsen K.L."/>
        </authorList>
    </citation>
    <scope>NUCLEOTIDE SEQUENCE</scope>
    <source>
        <strain evidence="5">IBT 22155</strain>
    </source>
</reference>
<dbReference type="RefSeq" id="XP_056525630.1">
    <property type="nucleotide sequence ID" value="XM_056663517.1"/>
</dbReference>
<evidence type="ECO:0000256" key="2">
    <source>
        <dbReference type="ARBA" id="ARBA00023043"/>
    </source>
</evidence>
<dbReference type="Gene3D" id="1.25.40.20">
    <property type="entry name" value="Ankyrin repeat-containing domain"/>
    <property type="match status" value="2"/>
</dbReference>
<evidence type="ECO:0000313" key="5">
    <source>
        <dbReference type="EMBL" id="KAJ5143986.1"/>
    </source>
</evidence>
<dbReference type="PROSITE" id="PS50088">
    <property type="entry name" value="ANK_REPEAT"/>
    <property type="match status" value="3"/>
</dbReference>
<feature type="repeat" description="ANK" evidence="3">
    <location>
        <begin position="206"/>
        <end position="242"/>
    </location>
</feature>
<keyword evidence="6" id="KW-1185">Reference proteome</keyword>
<dbReference type="InterPro" id="IPR001810">
    <property type="entry name" value="F-box_dom"/>
</dbReference>
<gene>
    <name evidence="5" type="ORF">N7515_002773</name>
</gene>
<dbReference type="Pfam" id="PF12937">
    <property type="entry name" value="F-box-like"/>
    <property type="match status" value="1"/>
</dbReference>
<evidence type="ECO:0000256" key="1">
    <source>
        <dbReference type="ARBA" id="ARBA00022737"/>
    </source>
</evidence>
<name>A0A9W9L9P6_9EURO</name>
<dbReference type="GeneID" id="81402687"/>
<reference evidence="5" key="1">
    <citation type="submission" date="2022-11" db="EMBL/GenBank/DDBJ databases">
        <authorList>
            <person name="Petersen C."/>
        </authorList>
    </citation>
    <scope>NUCLEOTIDE SEQUENCE</scope>
    <source>
        <strain evidence="5">IBT 22155</strain>
    </source>
</reference>
<dbReference type="InterPro" id="IPR036047">
    <property type="entry name" value="F-box-like_dom_sf"/>
</dbReference>
<dbReference type="EMBL" id="JAPQKL010000002">
    <property type="protein sequence ID" value="KAJ5143986.1"/>
    <property type="molecule type" value="Genomic_DNA"/>
</dbReference>
<feature type="repeat" description="ANK" evidence="3">
    <location>
        <begin position="346"/>
        <end position="378"/>
    </location>
</feature>
<dbReference type="Proteomes" id="UP001149079">
    <property type="component" value="Unassembled WGS sequence"/>
</dbReference>
<dbReference type="InterPro" id="IPR002110">
    <property type="entry name" value="Ankyrin_rpt"/>
</dbReference>
<dbReference type="SUPFAM" id="SSF81383">
    <property type="entry name" value="F-box domain"/>
    <property type="match status" value="1"/>
</dbReference>
<dbReference type="Pfam" id="PF12796">
    <property type="entry name" value="Ank_2"/>
    <property type="match status" value="3"/>
</dbReference>
<dbReference type="PANTHER" id="PTHR24198:SF165">
    <property type="entry name" value="ANKYRIN REPEAT-CONTAINING PROTEIN-RELATED"/>
    <property type="match status" value="1"/>
</dbReference>
<sequence length="440" mass="49415">MPLADLPNEILLLISSFLNEYADLNAFSQVSHHFYALSNKDLYRALARASPARAIVWAAQKGSEASARKLLEMCGQEILEMRGQEILEMRGQELLDIIADDYQRPIVVAAENGHSHLVKLFLSYCLPYDNTEREASLFTETLNAAIEQGHEAIVRLLLESKVDVAFYRQDKYPAQLLSVAVQYRRLSIVKLLLEHNYYNPSTSKPNEKTPLALAASTRASPVNLEIARLLIEAGADLNTDSSPILEAARSGNMPVMKLFLEQGFDPRKLDELEVLLEFSWPRRRDRAMAALLLSWIDVDHAIASGSIQRCYLLRGAITNRFDDLLKRILENRFVFDESHKLDRARLSICPLKLAVCYGRTRAVKLLLEHGADPNGEAPGIRPIVLAIDRGRDAIARLLRDKGADGPPVRVAGTTSVLRARELRRVRLIQERPSAGWEVCC</sequence>
<evidence type="ECO:0000259" key="4">
    <source>
        <dbReference type="PROSITE" id="PS50181"/>
    </source>
</evidence>
<protein>
    <recommendedName>
        <fullName evidence="4">F-box domain-containing protein</fullName>
    </recommendedName>
</protein>
<proteinExistence type="predicted"/>